<evidence type="ECO:0008006" key="7">
    <source>
        <dbReference type="Google" id="ProtNLM"/>
    </source>
</evidence>
<evidence type="ECO:0000313" key="5">
    <source>
        <dbReference type="EMBL" id="KXS18237.1"/>
    </source>
</evidence>
<feature type="compositionally biased region" description="Acidic residues" evidence="2">
    <location>
        <begin position="228"/>
        <end position="238"/>
    </location>
</feature>
<dbReference type="PANTHER" id="PTHR46572:SF2">
    <property type="entry name" value="RHO1 GDP-GTP EXCHANGE PROTEIN 1-RELATED"/>
    <property type="match status" value="1"/>
</dbReference>
<feature type="region of interest" description="Disordered" evidence="2">
    <location>
        <begin position="125"/>
        <end position="240"/>
    </location>
</feature>
<dbReference type="SMART" id="SM00325">
    <property type="entry name" value="RhoGEF"/>
    <property type="match status" value="1"/>
</dbReference>
<feature type="compositionally biased region" description="Polar residues" evidence="2">
    <location>
        <begin position="158"/>
        <end position="176"/>
    </location>
</feature>
<dbReference type="OrthoDB" id="2272012at2759"/>
<dbReference type="SUPFAM" id="SSF48065">
    <property type="entry name" value="DBL homology domain (DH-domain)"/>
    <property type="match status" value="1"/>
</dbReference>
<dbReference type="Pfam" id="PF00621">
    <property type="entry name" value="RhoGEF"/>
    <property type="match status" value="1"/>
</dbReference>
<dbReference type="InterPro" id="IPR052233">
    <property type="entry name" value="Rho-type_GEFs"/>
</dbReference>
<feature type="domain" description="CNH" evidence="4">
    <location>
        <begin position="644"/>
        <end position="941"/>
    </location>
</feature>
<dbReference type="EMBL" id="KQ965743">
    <property type="protein sequence ID" value="KXS18237.1"/>
    <property type="molecule type" value="Genomic_DNA"/>
</dbReference>
<dbReference type="InterPro" id="IPR001180">
    <property type="entry name" value="CNH_dom"/>
</dbReference>
<dbReference type="GO" id="GO:0005085">
    <property type="term" value="F:guanyl-nucleotide exchange factor activity"/>
    <property type="evidence" value="ECO:0007669"/>
    <property type="project" value="UniProtKB-KW"/>
</dbReference>
<dbReference type="InterPro" id="IPR000219">
    <property type="entry name" value="DH_dom"/>
</dbReference>
<dbReference type="InterPro" id="IPR035899">
    <property type="entry name" value="DBL_dom_sf"/>
</dbReference>
<dbReference type="Gene3D" id="1.20.900.10">
    <property type="entry name" value="Dbl homology (DH) domain"/>
    <property type="match status" value="1"/>
</dbReference>
<dbReference type="Gene3D" id="2.30.29.30">
    <property type="entry name" value="Pleckstrin-homology domain (PH domain)/Phosphotyrosine-binding domain (PTB)"/>
    <property type="match status" value="1"/>
</dbReference>
<evidence type="ECO:0000256" key="2">
    <source>
        <dbReference type="SAM" id="MobiDB-lite"/>
    </source>
</evidence>
<keyword evidence="1" id="KW-0344">Guanine-nucleotide releasing factor</keyword>
<dbReference type="SMART" id="SM00036">
    <property type="entry name" value="CNH"/>
    <property type="match status" value="1"/>
</dbReference>
<dbReference type="PROSITE" id="PS50219">
    <property type="entry name" value="CNH"/>
    <property type="match status" value="1"/>
</dbReference>
<gene>
    <name evidence="5" type="ORF">M427DRAFT_132985</name>
</gene>
<accession>A0A139ANB4</accession>
<evidence type="ECO:0000259" key="3">
    <source>
        <dbReference type="PROSITE" id="PS50010"/>
    </source>
</evidence>
<dbReference type="OMA" id="SHEINYK"/>
<feature type="compositionally biased region" description="Polar residues" evidence="2">
    <location>
        <begin position="133"/>
        <end position="151"/>
    </location>
</feature>
<protein>
    <recommendedName>
        <fullName evidence="7">CNH-domain-containing protein</fullName>
    </recommendedName>
</protein>
<dbReference type="PROSITE" id="PS50010">
    <property type="entry name" value="DH_2"/>
    <property type="match status" value="1"/>
</dbReference>
<dbReference type="Pfam" id="PF00780">
    <property type="entry name" value="CNH"/>
    <property type="match status" value="1"/>
</dbReference>
<sequence>MAESPFAGIARVATVGADSAASPVDVTLSAEDHATIEAVATRFRLTVPRALNAKDSIEYHDSFTGEQAVTTIVAFLPSGNRQHALFLGRALEKTRVFHHCTWEKRLEDSADSLYVLEAGRRLARQKSDRSDKTFATTATLEGSNAQLSSQPVLLPRPRTSSRVDPSLVFANQQSGSGHIPPPLPSPEQIRGNRGGPGPDANSAAETRPKTFAVVSTGPSPHPGSAESNLDEDEEEDVSPDVRARQWELVLERLPALISKLTSVEREATIVHDHKARMWIESVPPSLFENLPSSEVKRQEAIFELVSLQREFAEDLRNVKRIFIDGLRDSRILALDRIEEFLQEVFVNIEGSLLESNVALSTALLLRQSANPVVPYIGDVLLTPTARRTLEAFAEYGKGQGYVKYWLDQERMWNRSLVTFIESRSRLPELRRLPLESFLARPSTHLGRFPLLISAILKYSEPDSPDCKNLEQFSNLVKEKLVEINKEAGRAGNWVKLRGLVGSLEWRNGDLKDLRLLSSKRELVRSGTLAERRGTTGREVTRTVYLLDNLILITTEKADGGWKVNRKPLMLEFTTASVVTDAPTKQYFITLVSNVRPPSQLTLFGSNVAEVESWKTAIEHQKIANSKTRHVFKGVPLPGIVLPAHISLNTAAVVKNGLNETVVLGGEAGVFAGTPAGIVKCMEKERVTSLEVFDNESLVAMVSAGSLWVYPLSCVTSPDTASARKAGKQVSSNSTFIRAGVCDGKILLCSVRSDTYQSIVKAYEPTPHQDGGAQRGVLKFFGGGSKDMLKLYKDFYVPAEAFSVHFLKSKLCVGCRAGFELVDLSTLETRGLLDPNDESVEFVRNKESLRPLGLFRLPSSDVFLCYDNFGFFVNRHGARTRSDELIRFSGNPTAYSYSHPYLIAFDPLFIEIWSLSPEEPSELVQVISLSGGTALMWGEGRDTLYSEIIGDKKVVKRLDKLQASVTGSRSR</sequence>
<reference evidence="5 6" key="1">
    <citation type="journal article" date="2015" name="Genome Biol. Evol.">
        <title>Phylogenomic analyses indicate that early fungi evolved digesting cell walls of algal ancestors of land plants.</title>
        <authorList>
            <person name="Chang Y."/>
            <person name="Wang S."/>
            <person name="Sekimoto S."/>
            <person name="Aerts A.L."/>
            <person name="Choi C."/>
            <person name="Clum A."/>
            <person name="LaButti K.M."/>
            <person name="Lindquist E.A."/>
            <person name="Yee Ngan C."/>
            <person name="Ohm R.A."/>
            <person name="Salamov A.A."/>
            <person name="Grigoriev I.V."/>
            <person name="Spatafora J.W."/>
            <person name="Berbee M.L."/>
        </authorList>
    </citation>
    <scope>NUCLEOTIDE SEQUENCE [LARGE SCALE GENOMIC DNA]</scope>
    <source>
        <strain evidence="5 6">JEL478</strain>
    </source>
</reference>
<evidence type="ECO:0000256" key="1">
    <source>
        <dbReference type="ARBA" id="ARBA00022658"/>
    </source>
</evidence>
<evidence type="ECO:0000259" key="4">
    <source>
        <dbReference type="PROSITE" id="PS50219"/>
    </source>
</evidence>
<dbReference type="InterPro" id="IPR011993">
    <property type="entry name" value="PH-like_dom_sf"/>
</dbReference>
<dbReference type="STRING" id="1344416.A0A139ANB4"/>
<keyword evidence="6" id="KW-1185">Reference proteome</keyword>
<dbReference type="SUPFAM" id="SSF50729">
    <property type="entry name" value="PH domain-like"/>
    <property type="match status" value="1"/>
</dbReference>
<dbReference type="AlphaFoldDB" id="A0A139ANB4"/>
<dbReference type="PANTHER" id="PTHR46572">
    <property type="entry name" value="RHO1 GDP-GTP EXCHANGE PROTEIN 1-RELATED"/>
    <property type="match status" value="1"/>
</dbReference>
<dbReference type="Gene3D" id="1.10.10.10">
    <property type="entry name" value="Winged helix-like DNA-binding domain superfamily/Winged helix DNA-binding domain"/>
    <property type="match status" value="1"/>
</dbReference>
<organism evidence="5 6">
    <name type="scientific">Gonapodya prolifera (strain JEL478)</name>
    <name type="common">Monoblepharis prolifera</name>
    <dbReference type="NCBI Taxonomy" id="1344416"/>
    <lineage>
        <taxon>Eukaryota</taxon>
        <taxon>Fungi</taxon>
        <taxon>Fungi incertae sedis</taxon>
        <taxon>Chytridiomycota</taxon>
        <taxon>Chytridiomycota incertae sedis</taxon>
        <taxon>Monoblepharidomycetes</taxon>
        <taxon>Monoblepharidales</taxon>
        <taxon>Gonapodyaceae</taxon>
        <taxon>Gonapodya</taxon>
    </lineage>
</organism>
<dbReference type="Proteomes" id="UP000070544">
    <property type="component" value="Unassembled WGS sequence"/>
</dbReference>
<dbReference type="InterPro" id="IPR036388">
    <property type="entry name" value="WH-like_DNA-bd_sf"/>
</dbReference>
<name>A0A139ANB4_GONPJ</name>
<feature type="domain" description="DH" evidence="3">
    <location>
        <begin position="296"/>
        <end position="486"/>
    </location>
</feature>
<evidence type="ECO:0000313" key="6">
    <source>
        <dbReference type="Proteomes" id="UP000070544"/>
    </source>
</evidence>
<proteinExistence type="predicted"/>